<evidence type="ECO:0000313" key="3">
    <source>
        <dbReference type="Proteomes" id="UP000324159"/>
    </source>
</evidence>
<dbReference type="SMART" id="SM00909">
    <property type="entry name" value="Germane"/>
    <property type="match status" value="1"/>
</dbReference>
<sequence>MKIRLVAMLVTAGVLAVVVGLLSRQALSPRQDVVETDEPLPAARLLTRDVLVYFGSPEGDLLQSETRQIPDCEDERECLKETLEVLIAGSQTDLLSVLPAKTRILGVELKDDLVTIDFSREFVDAHPGGSRSELLTVYAVVDTLSVNFPYVRQVRFKIEGHPADTIKGHVDLRMPVVADFRYTRRLLVQSGRPISGEEEEEALPTGGGD</sequence>
<keyword evidence="3" id="KW-1185">Reference proteome</keyword>
<dbReference type="RefSeq" id="WP_187426770.1">
    <property type="nucleotide sequence ID" value="NZ_VNIB01000011.1"/>
</dbReference>
<dbReference type="EMBL" id="VNIB01000011">
    <property type="protein sequence ID" value="TYO97138.1"/>
    <property type="molecule type" value="Genomic_DNA"/>
</dbReference>
<reference evidence="2 3" key="1">
    <citation type="submission" date="2019-07" db="EMBL/GenBank/DDBJ databases">
        <title>Genomic Encyclopedia of Type Strains, Phase IV (KMG-IV): sequencing the most valuable type-strain genomes for metagenomic binning, comparative biology and taxonomic classification.</title>
        <authorList>
            <person name="Goeker M."/>
        </authorList>
    </citation>
    <scope>NUCLEOTIDE SEQUENCE [LARGE SCALE GENOMIC DNA]</scope>
    <source>
        <strain evidence="2 3">SS015</strain>
    </source>
</reference>
<dbReference type="Proteomes" id="UP000324159">
    <property type="component" value="Unassembled WGS sequence"/>
</dbReference>
<dbReference type="InterPro" id="IPR019606">
    <property type="entry name" value="GerMN"/>
</dbReference>
<accession>A0A5D3WG40</accession>
<gene>
    <name evidence="2" type="ORF">EDC39_11168</name>
</gene>
<evidence type="ECO:0000259" key="1">
    <source>
        <dbReference type="SMART" id="SM00909"/>
    </source>
</evidence>
<protein>
    <submittedName>
        <fullName evidence="2">Sporulation and spore germination protein</fullName>
    </submittedName>
</protein>
<comment type="caution">
    <text evidence="2">The sequence shown here is derived from an EMBL/GenBank/DDBJ whole genome shotgun (WGS) entry which is preliminary data.</text>
</comment>
<evidence type="ECO:0000313" key="2">
    <source>
        <dbReference type="EMBL" id="TYO97138.1"/>
    </source>
</evidence>
<feature type="domain" description="GerMN" evidence="1">
    <location>
        <begin position="79"/>
        <end position="167"/>
    </location>
</feature>
<dbReference type="Pfam" id="PF10646">
    <property type="entry name" value="Germane"/>
    <property type="match status" value="1"/>
</dbReference>
<name>A0A5D3WG40_9BACT</name>
<proteinExistence type="predicted"/>
<dbReference type="AlphaFoldDB" id="A0A5D3WG40"/>
<organism evidence="2 3">
    <name type="scientific">Geothermobacter ehrlichii</name>
    <dbReference type="NCBI Taxonomy" id="213224"/>
    <lineage>
        <taxon>Bacteria</taxon>
        <taxon>Pseudomonadati</taxon>
        <taxon>Thermodesulfobacteriota</taxon>
        <taxon>Desulfuromonadia</taxon>
        <taxon>Desulfuromonadales</taxon>
        <taxon>Geothermobacteraceae</taxon>
        <taxon>Geothermobacter</taxon>
    </lineage>
</organism>